<feature type="region of interest" description="Disordered" evidence="1">
    <location>
        <begin position="1"/>
        <end position="109"/>
    </location>
</feature>
<gene>
    <name evidence="2" type="ORF">B0T18DRAFT_427946</name>
</gene>
<accession>A0AA40K8H6</accession>
<proteinExistence type="predicted"/>
<reference evidence="2" key="1">
    <citation type="submission" date="2023-06" db="EMBL/GenBank/DDBJ databases">
        <title>Genome-scale phylogeny and comparative genomics of the fungal order Sordariales.</title>
        <authorList>
            <consortium name="Lawrence Berkeley National Laboratory"/>
            <person name="Hensen N."/>
            <person name="Bonometti L."/>
            <person name="Westerberg I."/>
            <person name="Brannstrom I.O."/>
            <person name="Guillou S."/>
            <person name="Cros-Aarteil S."/>
            <person name="Calhoun S."/>
            <person name="Haridas S."/>
            <person name="Kuo A."/>
            <person name="Mondo S."/>
            <person name="Pangilinan J."/>
            <person name="Riley R."/>
            <person name="LaButti K."/>
            <person name="Andreopoulos B."/>
            <person name="Lipzen A."/>
            <person name="Chen C."/>
            <person name="Yanf M."/>
            <person name="Daum C."/>
            <person name="Ng V."/>
            <person name="Clum A."/>
            <person name="Steindorff A."/>
            <person name="Ohm R."/>
            <person name="Martin F."/>
            <person name="Silar P."/>
            <person name="Natvig D."/>
            <person name="Lalanne C."/>
            <person name="Gautier V."/>
            <person name="Ament-velasquez S.L."/>
            <person name="Kruys A."/>
            <person name="Hutchinson M.I."/>
            <person name="Powell A.J."/>
            <person name="Barry K."/>
            <person name="Miller A.N."/>
            <person name="Grigoriev I.V."/>
            <person name="Debuchy R."/>
            <person name="Gladieux P."/>
            <person name="Thoren M.H."/>
            <person name="Johannesson H."/>
        </authorList>
    </citation>
    <scope>NUCLEOTIDE SEQUENCE</scope>
    <source>
        <strain evidence="2">SMH3187-1</strain>
    </source>
</reference>
<name>A0AA40K8H6_9PEZI</name>
<keyword evidence="3" id="KW-1185">Reference proteome</keyword>
<dbReference type="Proteomes" id="UP001172155">
    <property type="component" value="Unassembled WGS sequence"/>
</dbReference>
<feature type="compositionally biased region" description="Polar residues" evidence="1">
    <location>
        <begin position="134"/>
        <end position="150"/>
    </location>
</feature>
<dbReference type="AlphaFoldDB" id="A0AA40K8H6"/>
<evidence type="ECO:0000313" key="2">
    <source>
        <dbReference type="EMBL" id="KAK0749896.1"/>
    </source>
</evidence>
<sequence length="238" mass="25454">MVASSGPSGLSSQAGASNTGDLFSGVSKAVPSSPARMFPIVGKSPKPEGQSKKVSHETPANVPYVMGMSRVPPFGANGTPLSDKRVSTPLSGKRANTPVPSMRDSTPVPFKKIKVRMEALEASGDPVAFDQTPPVLQTNSTYPPKTNSTYPPEVKPVFASEVKPAFRPEAKPVPQNKSKAVPFSLNKQSKATTANVEAKALGKKKKKKKDNNKRKNDNNNNWKNDNSKGKNNKRKSDA</sequence>
<feature type="compositionally biased region" description="Polar residues" evidence="1">
    <location>
        <begin position="1"/>
        <end position="21"/>
    </location>
</feature>
<feature type="region of interest" description="Disordered" evidence="1">
    <location>
        <begin position="124"/>
        <end position="238"/>
    </location>
</feature>
<protein>
    <submittedName>
        <fullName evidence="2">Uncharacterized protein</fullName>
    </submittedName>
</protein>
<evidence type="ECO:0000313" key="3">
    <source>
        <dbReference type="Proteomes" id="UP001172155"/>
    </source>
</evidence>
<feature type="compositionally biased region" description="Basic and acidic residues" evidence="1">
    <location>
        <begin position="45"/>
        <end position="56"/>
    </location>
</feature>
<dbReference type="EMBL" id="JAUKUD010000003">
    <property type="protein sequence ID" value="KAK0749896.1"/>
    <property type="molecule type" value="Genomic_DNA"/>
</dbReference>
<feature type="compositionally biased region" description="Polar residues" evidence="1">
    <location>
        <begin position="185"/>
        <end position="195"/>
    </location>
</feature>
<feature type="compositionally biased region" description="Basic residues" evidence="1">
    <location>
        <begin position="201"/>
        <end position="212"/>
    </location>
</feature>
<evidence type="ECO:0000256" key="1">
    <source>
        <dbReference type="SAM" id="MobiDB-lite"/>
    </source>
</evidence>
<comment type="caution">
    <text evidence="2">The sequence shown here is derived from an EMBL/GenBank/DDBJ whole genome shotgun (WGS) entry which is preliminary data.</text>
</comment>
<organism evidence="2 3">
    <name type="scientific">Schizothecium vesticola</name>
    <dbReference type="NCBI Taxonomy" id="314040"/>
    <lineage>
        <taxon>Eukaryota</taxon>
        <taxon>Fungi</taxon>
        <taxon>Dikarya</taxon>
        <taxon>Ascomycota</taxon>
        <taxon>Pezizomycotina</taxon>
        <taxon>Sordariomycetes</taxon>
        <taxon>Sordariomycetidae</taxon>
        <taxon>Sordariales</taxon>
        <taxon>Schizotheciaceae</taxon>
        <taxon>Schizothecium</taxon>
    </lineage>
</organism>